<feature type="domain" description="CN hydrolase" evidence="5">
    <location>
        <begin position="4"/>
        <end position="286"/>
    </location>
</feature>
<comment type="similarity">
    <text evidence="1">Belongs to the carbon-nitrogen hydrolase superfamily. Nitrilase family.</text>
</comment>
<organism evidence="6 7">
    <name type="scientific">Penicillium italicum</name>
    <name type="common">Blue mold</name>
    <dbReference type="NCBI Taxonomy" id="40296"/>
    <lineage>
        <taxon>Eukaryota</taxon>
        <taxon>Fungi</taxon>
        <taxon>Dikarya</taxon>
        <taxon>Ascomycota</taxon>
        <taxon>Pezizomycotina</taxon>
        <taxon>Eurotiomycetes</taxon>
        <taxon>Eurotiomycetidae</taxon>
        <taxon>Eurotiales</taxon>
        <taxon>Aspergillaceae</taxon>
        <taxon>Penicillium</taxon>
    </lineage>
</organism>
<dbReference type="EMBL" id="JQGA01000442">
    <property type="protein sequence ID" value="KGO75740.1"/>
    <property type="molecule type" value="Genomic_DNA"/>
</dbReference>
<dbReference type="GO" id="GO:0016836">
    <property type="term" value="F:hydro-lyase activity"/>
    <property type="evidence" value="ECO:0007669"/>
    <property type="project" value="UniProtKB-ARBA"/>
</dbReference>
<evidence type="ECO:0000313" key="7">
    <source>
        <dbReference type="Proteomes" id="UP000030104"/>
    </source>
</evidence>
<reference evidence="6 7" key="1">
    <citation type="journal article" date="2015" name="Mol. Plant Microbe Interact.">
        <title>Genome, transcriptome, and functional analyses of Penicillium expansum provide new insights into secondary metabolism and pathogenicity.</title>
        <authorList>
            <person name="Ballester A.R."/>
            <person name="Marcet-Houben M."/>
            <person name="Levin E."/>
            <person name="Sela N."/>
            <person name="Selma-Lazaro C."/>
            <person name="Carmona L."/>
            <person name="Wisniewski M."/>
            <person name="Droby S."/>
            <person name="Gonzalez-Candelas L."/>
            <person name="Gabaldon T."/>
        </authorList>
    </citation>
    <scope>NUCLEOTIDE SEQUENCE [LARGE SCALE GENOMIC DNA]</scope>
    <source>
        <strain evidence="6 7">PHI-1</strain>
    </source>
</reference>
<proteinExistence type="inferred from homology"/>
<dbReference type="InterPro" id="IPR003010">
    <property type="entry name" value="C-N_Hydrolase"/>
</dbReference>
<dbReference type="Gene3D" id="3.60.110.10">
    <property type="entry name" value="Carbon-nitrogen hydrolase"/>
    <property type="match status" value="1"/>
</dbReference>
<dbReference type="OrthoDB" id="10250282at2759"/>
<comment type="caution">
    <text evidence="6">The sequence shown here is derived from an EMBL/GenBank/DDBJ whole genome shotgun (WGS) entry which is preliminary data.</text>
</comment>
<keyword evidence="7" id="KW-1185">Reference proteome</keyword>
<evidence type="ECO:0000259" key="5">
    <source>
        <dbReference type="PROSITE" id="PS50263"/>
    </source>
</evidence>
<dbReference type="InterPro" id="IPR000132">
    <property type="entry name" value="Nitrilase/CN_hydratase_CS"/>
</dbReference>
<evidence type="ECO:0000256" key="2">
    <source>
        <dbReference type="ARBA" id="ARBA00022801"/>
    </source>
</evidence>
<dbReference type="PROSITE" id="PS00921">
    <property type="entry name" value="NITRIL_CHT_2"/>
    <property type="match status" value="1"/>
</dbReference>
<dbReference type="Pfam" id="PF00795">
    <property type="entry name" value="CN_hydrolase"/>
    <property type="match status" value="1"/>
</dbReference>
<dbReference type="STRING" id="40296.A0A0A2LGP0"/>
<evidence type="ECO:0000256" key="4">
    <source>
        <dbReference type="ARBA" id="ARBA00039045"/>
    </source>
</evidence>
<dbReference type="PROSITE" id="PS50263">
    <property type="entry name" value="CN_HYDROLASE"/>
    <property type="match status" value="1"/>
</dbReference>
<dbReference type="CDD" id="cd07564">
    <property type="entry name" value="nitrilases_CHs"/>
    <property type="match status" value="1"/>
</dbReference>
<dbReference type="SUPFAM" id="SSF56317">
    <property type="entry name" value="Carbon-nitrogen hydrolase"/>
    <property type="match status" value="1"/>
</dbReference>
<protein>
    <recommendedName>
        <fullName evidence="4">nitrilase</fullName>
        <ecNumber evidence="4">3.5.5.1</ecNumber>
    </recommendedName>
</protein>
<dbReference type="PhylomeDB" id="A0A0A2LGP0"/>
<dbReference type="PANTHER" id="PTHR46044">
    <property type="entry name" value="NITRILASE"/>
    <property type="match status" value="1"/>
</dbReference>
<dbReference type="InterPro" id="IPR044149">
    <property type="entry name" value="Nitrilases_CHs"/>
</dbReference>
<evidence type="ECO:0000313" key="6">
    <source>
        <dbReference type="EMBL" id="KGO75740.1"/>
    </source>
</evidence>
<evidence type="ECO:0000256" key="1">
    <source>
        <dbReference type="ARBA" id="ARBA00008129"/>
    </source>
</evidence>
<dbReference type="AlphaFoldDB" id="A0A0A2LGP0"/>
<sequence length="331" mass="36447">MTKVRVGAVQAEPVWVDLAGSVAKTIALIQEAGANGINVLGFPEVWIPGYLCRPTSDRTMWTGSVVDNMELMHQYMANSLARNSKEMDAIRQAVKEAGIFIVLGYSERDGGSLYMAQSFINPAGEIVHHRRKIKPTHVERSIWGEGQAESLQTVVDSPFGRIGGLNCWEHLQPLLRFYEYSQGVQIHIASWPAEFPEPKGMKWPFHETDVASRNASQFFAIEGQAFVLVCTQVVKKESLEKQNLIEGGIIQTPSGGFSMIFGPDGAALVEAPPAGEECILQADIDLQDIDYAKAMIDTVGHYSRPDLLSLQVNTEAAKCVRITGENIEDKN</sequence>
<dbReference type="HOGENOM" id="CLU_030130_6_0_1"/>
<dbReference type="PANTHER" id="PTHR46044:SF14">
    <property type="entry name" value="ARYLACETONITRILASE"/>
    <property type="match status" value="1"/>
</dbReference>
<evidence type="ECO:0000256" key="3">
    <source>
        <dbReference type="ARBA" id="ARBA00036406"/>
    </source>
</evidence>
<dbReference type="OMA" id="AWLYHET"/>
<keyword evidence="2 6" id="KW-0378">Hydrolase</keyword>
<gene>
    <name evidence="6" type="ORF">PITC_029870</name>
</gene>
<dbReference type="GO" id="GO:0000257">
    <property type="term" value="F:nitrilase activity"/>
    <property type="evidence" value="ECO:0007669"/>
    <property type="project" value="UniProtKB-EC"/>
</dbReference>
<accession>A0A0A2LGP0</accession>
<dbReference type="Proteomes" id="UP000030104">
    <property type="component" value="Unassembled WGS sequence"/>
</dbReference>
<comment type="catalytic activity">
    <reaction evidence="3">
        <text>a nitrile + 2 H2O = a carboxylate + NH4(+)</text>
        <dbReference type="Rhea" id="RHEA:21724"/>
        <dbReference type="ChEBI" id="CHEBI:15377"/>
        <dbReference type="ChEBI" id="CHEBI:18379"/>
        <dbReference type="ChEBI" id="CHEBI:28938"/>
        <dbReference type="ChEBI" id="CHEBI:29067"/>
        <dbReference type="EC" id="3.5.5.1"/>
    </reaction>
</comment>
<dbReference type="FunFam" id="3.60.110.10:FF:000011">
    <property type="entry name" value="Cyanide hydratase"/>
    <property type="match status" value="1"/>
</dbReference>
<dbReference type="EC" id="3.5.5.1" evidence="4"/>
<dbReference type="InterPro" id="IPR036526">
    <property type="entry name" value="C-N_Hydrolase_sf"/>
</dbReference>
<name>A0A0A2LGP0_PENIT</name>